<organism evidence="14">
    <name type="scientific">Thiothrix fructosivorans</name>
    <dbReference type="NCBI Taxonomy" id="111770"/>
    <lineage>
        <taxon>Bacteria</taxon>
        <taxon>Pseudomonadati</taxon>
        <taxon>Pseudomonadota</taxon>
        <taxon>Gammaproteobacteria</taxon>
        <taxon>Thiotrichales</taxon>
        <taxon>Thiotrichaceae</taxon>
        <taxon>Thiothrix</taxon>
    </lineage>
</organism>
<evidence type="ECO:0000259" key="11">
    <source>
        <dbReference type="Pfam" id="PF00593"/>
    </source>
</evidence>
<dbReference type="InterPro" id="IPR000531">
    <property type="entry name" value="Beta-barrel_TonB"/>
</dbReference>
<dbReference type="EMBL" id="JAFMPM010000006">
    <property type="protein sequence ID" value="MBO0611984.1"/>
    <property type="molecule type" value="Genomic_DNA"/>
</dbReference>
<evidence type="ECO:0000256" key="2">
    <source>
        <dbReference type="ARBA" id="ARBA00022448"/>
    </source>
</evidence>
<feature type="chain" id="PRO_5033026086" evidence="10">
    <location>
        <begin position="24"/>
        <end position="678"/>
    </location>
</feature>
<keyword evidence="7 8" id="KW-0998">Cell outer membrane</keyword>
<keyword evidence="15" id="KW-1185">Reference proteome</keyword>
<dbReference type="AlphaFoldDB" id="A0A8B0SS58"/>
<keyword evidence="4 8" id="KW-0812">Transmembrane</keyword>
<keyword evidence="5 9" id="KW-0798">TonB box</keyword>
<reference evidence="14" key="2">
    <citation type="submission" date="2021-04" db="EMBL/GenBank/DDBJ databases">
        <title>Complete Genome and methylome analysis of Thiothrix fructosivorans ATCC 49748.</title>
        <authorList>
            <person name="Fomenkov A."/>
            <person name="Sun L."/>
            <person name="Vincze T."/>
            <person name="Grabovich M.Y."/>
            <person name="Roberts R.J."/>
        </authorList>
    </citation>
    <scope>NUCLEOTIDE SEQUENCE</scope>
    <source>
        <strain evidence="14">ATCC 49748</strain>
    </source>
</reference>
<keyword evidence="2 8" id="KW-0813">Transport</keyword>
<evidence type="ECO:0000256" key="7">
    <source>
        <dbReference type="ARBA" id="ARBA00023237"/>
    </source>
</evidence>
<gene>
    <name evidence="14" type="ORF">J1836_009375</name>
    <name evidence="13" type="ORF">J1836_03450</name>
</gene>
<accession>A0A8B0SS58</accession>
<dbReference type="EMBL" id="CP072748">
    <property type="protein sequence ID" value="QTX12507.1"/>
    <property type="molecule type" value="Genomic_DNA"/>
</dbReference>
<dbReference type="Pfam" id="PF07715">
    <property type="entry name" value="Plug"/>
    <property type="match status" value="1"/>
</dbReference>
<dbReference type="InterPro" id="IPR010100">
    <property type="entry name" value="TonB-dep_Cu_rcpt"/>
</dbReference>
<keyword evidence="3 8" id="KW-1134">Transmembrane beta strand</keyword>
<dbReference type="NCBIfam" id="TIGR01778">
    <property type="entry name" value="TonB-copper"/>
    <property type="match status" value="1"/>
</dbReference>
<evidence type="ECO:0000256" key="1">
    <source>
        <dbReference type="ARBA" id="ARBA00004571"/>
    </source>
</evidence>
<feature type="signal peptide" evidence="10">
    <location>
        <begin position="1"/>
        <end position="23"/>
    </location>
</feature>
<evidence type="ECO:0000256" key="3">
    <source>
        <dbReference type="ARBA" id="ARBA00022452"/>
    </source>
</evidence>
<evidence type="ECO:0000256" key="8">
    <source>
        <dbReference type="PROSITE-ProRule" id="PRU01360"/>
    </source>
</evidence>
<evidence type="ECO:0000256" key="10">
    <source>
        <dbReference type="SAM" id="SignalP"/>
    </source>
</evidence>
<dbReference type="SUPFAM" id="SSF56935">
    <property type="entry name" value="Porins"/>
    <property type="match status" value="1"/>
</dbReference>
<evidence type="ECO:0000313" key="15">
    <source>
        <dbReference type="Proteomes" id="UP000664466"/>
    </source>
</evidence>
<feature type="domain" description="TonB-dependent receptor-like beta-barrel" evidence="11">
    <location>
        <begin position="198"/>
        <end position="640"/>
    </location>
</feature>
<dbReference type="RefSeq" id="WP_207249704.1">
    <property type="nucleotide sequence ID" value="NZ_JAFMPM010000006.1"/>
</dbReference>
<keyword evidence="6 8" id="KW-0472">Membrane</keyword>
<dbReference type="InterPro" id="IPR036942">
    <property type="entry name" value="Beta-barrel_TonB_sf"/>
</dbReference>
<dbReference type="CDD" id="cd01347">
    <property type="entry name" value="ligand_gated_channel"/>
    <property type="match status" value="1"/>
</dbReference>
<dbReference type="Gene3D" id="2.170.130.10">
    <property type="entry name" value="TonB-dependent receptor, plug domain"/>
    <property type="match status" value="1"/>
</dbReference>
<comment type="subcellular location">
    <subcellularLocation>
        <location evidence="1 8">Cell outer membrane</location>
        <topology evidence="1 8">Multi-pass membrane protein</topology>
    </subcellularLocation>
</comment>
<evidence type="ECO:0000256" key="6">
    <source>
        <dbReference type="ARBA" id="ARBA00023136"/>
    </source>
</evidence>
<reference evidence="13 15" key="1">
    <citation type="submission" date="2021-03" db="EMBL/GenBank/DDBJ databases">
        <title>Draft genome and methylome analysis of Thiotrix fructosivoruns ATCC 49748.</title>
        <authorList>
            <person name="Fomenkov A."/>
            <person name="Grabovich M.Y."/>
            <person name="Roberts R.J."/>
        </authorList>
    </citation>
    <scope>NUCLEOTIDE SEQUENCE [LARGE SCALE GENOMIC DNA]</scope>
    <source>
        <strain evidence="13 15">ATCC 49748</strain>
    </source>
</reference>
<comment type="similarity">
    <text evidence="8 9">Belongs to the TonB-dependent receptor family.</text>
</comment>
<evidence type="ECO:0000259" key="12">
    <source>
        <dbReference type="Pfam" id="PF07715"/>
    </source>
</evidence>
<dbReference type="InterPro" id="IPR037066">
    <property type="entry name" value="Plug_dom_sf"/>
</dbReference>
<dbReference type="GO" id="GO:0015344">
    <property type="term" value="F:siderophore uptake transmembrane transporter activity"/>
    <property type="evidence" value="ECO:0007669"/>
    <property type="project" value="TreeGrafter"/>
</dbReference>
<keyword evidence="10" id="KW-0732">Signal</keyword>
<evidence type="ECO:0000313" key="13">
    <source>
        <dbReference type="EMBL" id="MBO0611984.1"/>
    </source>
</evidence>
<evidence type="ECO:0000313" key="14">
    <source>
        <dbReference type="EMBL" id="QTX12507.1"/>
    </source>
</evidence>
<keyword evidence="14" id="KW-0675">Receptor</keyword>
<dbReference type="GO" id="GO:0044718">
    <property type="term" value="P:siderophore transmembrane transport"/>
    <property type="evidence" value="ECO:0007669"/>
    <property type="project" value="TreeGrafter"/>
</dbReference>
<sequence length="678" mass="73276">MQPTLARLTLLSSLLVLSTTPFAADTLTIDIKAKKKAPSPNEVTPLSAERSAVLPADGGDFLKQLNGISGSRFGGRGIEPIIRGQSQTQLNVLLDGAYVHGGCPNRMDPPASWAALETYEKVTVEKGVQTLQHGAGGSGGTVLFERDTRSIIDPEDGWSGKASATTMSNGVKHDVSGDVTKATQQGYVRVFTQDREADNYEDGDGKTVRSSYQHKQAGIVLGATPTQNRLIEYSYENNDFADALYSGASMDSPEESGSIQRLKYQDQFEGKVNNVDAEVYTSNIDHLMDNYSLRPQTGMKMAVPTTSDTVGGKLALTSRVGNTDITYGVNIQNRARDAVQKNMSSGGVVTGLMWPDASTEQSGVFAEATRKFDTGDKLKVGMRVDQVDAAAAKAGVVAGGRTANQNYSAVYSTTATDKQETNVSGLVRYEKSLNATTTAFAGASRTVRTADETERYISKWGMTAPDRWVGNPDIKPEKHNQLDLGISQQRDKVRWTGTVFADQVNDFILRDKVASGAQTGAQIYRNVDAEILGAELGAEAKLTDKLRLSGDVAYVKRTNTADNRPLAQTPPVNGKVQLDYNAGKWSGGTRVRFAAGQDRIDTKMVGVTEVGESAGYGVVDAYGRYSLNKSTKMRFGVDNLLDKTYAEHVSRRNLDLGGTIERVNEAGRSAWLKLETEF</sequence>
<dbReference type="PANTHER" id="PTHR30069:SF49">
    <property type="entry name" value="OUTER MEMBRANE PROTEIN C"/>
    <property type="match status" value="1"/>
</dbReference>
<dbReference type="InterPro" id="IPR039426">
    <property type="entry name" value="TonB-dep_rcpt-like"/>
</dbReference>
<name>A0A8B0SS58_9GAMM</name>
<feature type="domain" description="TonB-dependent receptor plug" evidence="12">
    <location>
        <begin position="55"/>
        <end position="141"/>
    </location>
</feature>
<dbReference type="Proteomes" id="UP000664466">
    <property type="component" value="Unassembled WGS sequence"/>
</dbReference>
<evidence type="ECO:0000256" key="4">
    <source>
        <dbReference type="ARBA" id="ARBA00022692"/>
    </source>
</evidence>
<evidence type="ECO:0000256" key="5">
    <source>
        <dbReference type="ARBA" id="ARBA00023077"/>
    </source>
</evidence>
<evidence type="ECO:0000256" key="9">
    <source>
        <dbReference type="RuleBase" id="RU003357"/>
    </source>
</evidence>
<dbReference type="PROSITE" id="PS52016">
    <property type="entry name" value="TONB_DEPENDENT_REC_3"/>
    <property type="match status" value="1"/>
</dbReference>
<proteinExistence type="inferred from homology"/>
<dbReference type="PANTHER" id="PTHR30069">
    <property type="entry name" value="TONB-DEPENDENT OUTER MEMBRANE RECEPTOR"/>
    <property type="match status" value="1"/>
</dbReference>
<dbReference type="Pfam" id="PF00593">
    <property type="entry name" value="TonB_dep_Rec_b-barrel"/>
    <property type="match status" value="1"/>
</dbReference>
<protein>
    <submittedName>
        <fullName evidence="14">TonB-dependent copper receptor</fullName>
    </submittedName>
</protein>
<dbReference type="InterPro" id="IPR012910">
    <property type="entry name" value="Plug_dom"/>
</dbReference>
<dbReference type="GO" id="GO:0009279">
    <property type="term" value="C:cell outer membrane"/>
    <property type="evidence" value="ECO:0007669"/>
    <property type="project" value="UniProtKB-SubCell"/>
</dbReference>
<dbReference type="Gene3D" id="2.40.170.20">
    <property type="entry name" value="TonB-dependent receptor, beta-barrel domain"/>
    <property type="match status" value="1"/>
</dbReference>